<sequence length="915" mass="103597">MLSPINRAIPGPSSLSSPATVNYQRSLTAWNNWAKNAPPGSNEERDKSVEILKSCTIMQRSTLDLSDLNLSSLPPFLPGHITELDLSRNNLTTLPDDMYRLENLERLFLSDNSLTSISANLPARLHALYISNNQLNILSPDFFQDSQIPNDRIIDINDNPLTTLTILQLEDFTRNYPTGPRFYFSPPKRWAYPSSSFTNTALHPRYLEDHITSLFSTAANITQDELNQLNDWYHWHTWAKAVPPDSDEKRDIALQNIIKCATYKLKTLDLSHLNLSSLPPFLPEQLEKLYLSSNKLSVLPDNIIRLKKMNLLYIDDNLLTEFPREILNMRNLETLNLHKNKLTELPRDIAGLEKLQILELNENEIIKLPHEIARLRNTEILELSKNKLDKFPEQITNLKKLWQLDLSYNQLTKIPEEINKIENLQFLKLDHNKLTTVHENITNLTQLEELDLSDNQLKELPLSSALSACLNIDITNNPLTEDAIYHIRLLAEHRGLRINFSAPSVPAIPDQSLILQTDQSPLTALKTVVNLAEKAAQHPSEVAKTIADGKISHSLASLAEKGGMSYVVDAYISLIELIYKDKRLDGQAVINNLLPATEHDKNKSLFYAMIGAKWPADAVTRICALLADIAENETYRAQIIHHLSLTQSGYSFPFRAALSAPADTYKLAKRADKINENNSAKHWLKESQLIPKKRGLYKLPAGVISNKDIIHETSYESLLNTITNITVPETICAWEKSLEEKASLARAVESAKQAFDDINTRNEKVKKRIADDMSTAAEKHNAQQEALFDASKRQKVVLDKARQASKAERNATRTRSDKYSVPGTSAEYITSNKASRYNTGIKPSTADYASHHSNVTDEYLESRFQNIRSNTAQSAVASHSRIEDIENRLLDLKMPDVPENDEIALRRSERLKLKK</sequence>
<organism evidence="4 5">
    <name type="scientific">Izhakiella capsodis</name>
    <dbReference type="NCBI Taxonomy" id="1367852"/>
    <lineage>
        <taxon>Bacteria</taxon>
        <taxon>Pseudomonadati</taxon>
        <taxon>Pseudomonadota</taxon>
        <taxon>Gammaproteobacteria</taxon>
        <taxon>Enterobacterales</taxon>
        <taxon>Erwiniaceae</taxon>
        <taxon>Izhakiella</taxon>
    </lineage>
</organism>
<dbReference type="Proteomes" id="UP000242222">
    <property type="component" value="Unassembled WGS sequence"/>
</dbReference>
<protein>
    <submittedName>
        <fullName evidence="4">Leucine-rich repeat (LRR) protein</fullName>
    </submittedName>
</protein>
<dbReference type="InterPro" id="IPR032675">
    <property type="entry name" value="LRR_dom_sf"/>
</dbReference>
<keyword evidence="2" id="KW-0677">Repeat</keyword>
<dbReference type="PANTHER" id="PTHR48051">
    <property type="match status" value="1"/>
</dbReference>
<dbReference type="STRING" id="1367852.SAMN05216516_11076"/>
<dbReference type="SUPFAM" id="SSF52058">
    <property type="entry name" value="L domain-like"/>
    <property type="match status" value="2"/>
</dbReference>
<proteinExistence type="predicted"/>
<dbReference type="AlphaFoldDB" id="A0A1I4ZZK5"/>
<dbReference type="PROSITE" id="PS51450">
    <property type="entry name" value="LRR"/>
    <property type="match status" value="8"/>
</dbReference>
<dbReference type="PANTHER" id="PTHR48051:SF54">
    <property type="entry name" value="LEUCINE-RICH REPEAT-CONTAINING PROTEIN"/>
    <property type="match status" value="1"/>
</dbReference>
<dbReference type="SMART" id="SM00369">
    <property type="entry name" value="LRR_TYP"/>
    <property type="match status" value="9"/>
</dbReference>
<dbReference type="EMBL" id="FOVC01000010">
    <property type="protein sequence ID" value="SFN55665.1"/>
    <property type="molecule type" value="Genomic_DNA"/>
</dbReference>
<evidence type="ECO:0000256" key="2">
    <source>
        <dbReference type="ARBA" id="ARBA00022737"/>
    </source>
</evidence>
<dbReference type="RefSeq" id="WP_092878959.1">
    <property type="nucleotide sequence ID" value="NZ_FOVC01000010.1"/>
</dbReference>
<gene>
    <name evidence="4" type="ORF">SAMN05216516_11076</name>
</gene>
<dbReference type="SMART" id="SM00365">
    <property type="entry name" value="LRR_SD22"/>
    <property type="match status" value="6"/>
</dbReference>
<evidence type="ECO:0000313" key="5">
    <source>
        <dbReference type="Proteomes" id="UP000242222"/>
    </source>
</evidence>
<dbReference type="Pfam" id="PF13855">
    <property type="entry name" value="LRR_8"/>
    <property type="match status" value="2"/>
</dbReference>
<feature type="compositionally biased region" description="Basic and acidic residues" evidence="3">
    <location>
        <begin position="801"/>
        <end position="818"/>
    </location>
</feature>
<dbReference type="SMART" id="SM00364">
    <property type="entry name" value="LRR_BAC"/>
    <property type="match status" value="10"/>
</dbReference>
<keyword evidence="1" id="KW-0433">Leucine-rich repeat</keyword>
<dbReference type="InterPro" id="IPR001611">
    <property type="entry name" value="Leu-rich_rpt"/>
</dbReference>
<reference evidence="5" key="1">
    <citation type="submission" date="2016-10" db="EMBL/GenBank/DDBJ databases">
        <authorList>
            <person name="Varghese N."/>
            <person name="Submissions S."/>
        </authorList>
    </citation>
    <scope>NUCLEOTIDE SEQUENCE [LARGE SCALE GENOMIC DNA]</scope>
    <source>
        <strain evidence="5">N6PO6</strain>
    </source>
</reference>
<evidence type="ECO:0000313" key="4">
    <source>
        <dbReference type="EMBL" id="SFN55665.1"/>
    </source>
</evidence>
<evidence type="ECO:0000256" key="3">
    <source>
        <dbReference type="SAM" id="MobiDB-lite"/>
    </source>
</evidence>
<feature type="region of interest" description="Disordered" evidence="3">
    <location>
        <begin position="801"/>
        <end position="823"/>
    </location>
</feature>
<dbReference type="InterPro" id="IPR003591">
    <property type="entry name" value="Leu-rich_rpt_typical-subtyp"/>
</dbReference>
<dbReference type="Gene3D" id="3.80.10.10">
    <property type="entry name" value="Ribonuclease Inhibitor"/>
    <property type="match status" value="2"/>
</dbReference>
<dbReference type="OrthoDB" id="6509885at2"/>
<dbReference type="Pfam" id="PF00560">
    <property type="entry name" value="LRR_1"/>
    <property type="match status" value="3"/>
</dbReference>
<dbReference type="InterPro" id="IPR050216">
    <property type="entry name" value="LRR_domain-containing"/>
</dbReference>
<evidence type="ECO:0000256" key="1">
    <source>
        <dbReference type="ARBA" id="ARBA00022614"/>
    </source>
</evidence>
<dbReference type="PRINTS" id="PR00019">
    <property type="entry name" value="LEURICHRPT"/>
</dbReference>
<keyword evidence="5" id="KW-1185">Reference proteome</keyword>
<name>A0A1I4ZZK5_9GAMM</name>
<dbReference type="GO" id="GO:0005737">
    <property type="term" value="C:cytoplasm"/>
    <property type="evidence" value="ECO:0007669"/>
    <property type="project" value="TreeGrafter"/>
</dbReference>
<accession>A0A1I4ZZK5</accession>